<gene>
    <name evidence="1" type="ORF">LEP1GSC008_0508</name>
</gene>
<proteinExistence type="predicted"/>
<accession>M6F5J5</accession>
<protein>
    <submittedName>
        <fullName evidence="1">Uncharacterized protein</fullName>
    </submittedName>
</protein>
<dbReference type="Proteomes" id="UP000011980">
    <property type="component" value="Unassembled WGS sequence"/>
</dbReference>
<name>M6F5J5_9LEPT</name>
<evidence type="ECO:0000313" key="1">
    <source>
        <dbReference type="EMBL" id="EMK23690.1"/>
    </source>
</evidence>
<evidence type="ECO:0000313" key="2">
    <source>
        <dbReference type="Proteomes" id="UP000011980"/>
    </source>
</evidence>
<reference evidence="1 2" key="1">
    <citation type="submission" date="2013-01" db="EMBL/GenBank/DDBJ databases">
        <authorList>
            <person name="Harkins D.M."/>
            <person name="Durkin A.S."/>
            <person name="Brinkac L.M."/>
            <person name="Haft D.H."/>
            <person name="Selengut J.D."/>
            <person name="Sanka R."/>
            <person name="DePew J."/>
            <person name="Purushe J."/>
            <person name="Galloway R.L."/>
            <person name="Vinetz J.M."/>
            <person name="Sutton G.G."/>
            <person name="Nierman W.C."/>
            <person name="Fouts D.E."/>
        </authorList>
    </citation>
    <scope>NUCLEOTIDE SEQUENCE [LARGE SCALE GENOMIC DNA]</scope>
    <source>
        <strain evidence="1 2">Nikolaevo</strain>
    </source>
</reference>
<dbReference type="PATRIC" id="fig|1240687.3.peg.2802"/>
<comment type="caution">
    <text evidence="1">The sequence shown here is derived from an EMBL/GenBank/DDBJ whole genome shotgun (WGS) entry which is preliminary data.</text>
</comment>
<dbReference type="EMBL" id="ANCE01000138">
    <property type="protein sequence ID" value="EMK23690.1"/>
    <property type="molecule type" value="Genomic_DNA"/>
</dbReference>
<organism evidence="1 2">
    <name type="scientific">Leptospira kirschneri serovar Bulgarica str. Nikolaevo</name>
    <dbReference type="NCBI Taxonomy" id="1240687"/>
    <lineage>
        <taxon>Bacteria</taxon>
        <taxon>Pseudomonadati</taxon>
        <taxon>Spirochaetota</taxon>
        <taxon>Spirochaetia</taxon>
        <taxon>Leptospirales</taxon>
        <taxon>Leptospiraceae</taxon>
        <taxon>Leptospira</taxon>
    </lineage>
</organism>
<dbReference type="AlphaFoldDB" id="M6F5J5"/>
<sequence>METLTNRDFYEQILKLWNYCSQAELRYYRIVFLKLDLFKICYKVYLKFQIDRIVILHLIQLYKKSVGKYSNSIPGINPSLLWIHPISDFFKSASICARS</sequence>